<keyword evidence="2" id="KW-1185">Reference proteome</keyword>
<dbReference type="HOGENOM" id="CLU_2370310_0_0_5"/>
<proteinExistence type="predicted"/>
<dbReference type="EMBL" id="AATQ01000040">
    <property type="protein sequence ID" value="EAU44693.1"/>
    <property type="molecule type" value="Genomic_DNA"/>
</dbReference>
<sequence length="95" mass="11303">MADAYLQTLISRFPRLELSITRLYRNDPEFRAICEEMEEADAARARWCDLPERADEYEAIFDRLQDELLEHLTRKTRAEFLRPLQKGLKDNGRNS</sequence>
<comment type="caution">
    <text evidence="1">The sequence shown here is derived from an EMBL/GenBank/DDBJ whole genome shotgun (WGS) entry which is preliminary data.</text>
</comment>
<evidence type="ECO:0000313" key="2">
    <source>
        <dbReference type="Proteomes" id="UP000006230"/>
    </source>
</evidence>
<organism evidence="1 2">
    <name type="scientific">Salipiger bermudensis (strain DSM 26914 / JCM 13377 / KCTC 12554 / HTCC2601)</name>
    <name type="common">Pelagibaca bermudensis</name>
    <dbReference type="NCBI Taxonomy" id="314265"/>
    <lineage>
        <taxon>Bacteria</taxon>
        <taxon>Pseudomonadati</taxon>
        <taxon>Pseudomonadota</taxon>
        <taxon>Alphaproteobacteria</taxon>
        <taxon>Rhodobacterales</taxon>
        <taxon>Roseobacteraceae</taxon>
        <taxon>Salipiger</taxon>
    </lineage>
</organism>
<dbReference type="STRING" id="314265.R2601_18603"/>
<dbReference type="AlphaFoldDB" id="Q0FKG1"/>
<reference evidence="1 2" key="1">
    <citation type="journal article" date="2010" name="J. Bacteriol.">
        <title>Genome sequences of Pelagibaca bermudensis HTCC2601T and Maritimibacter alkaliphilus HTCC2654T, the type strains of two marine Roseobacter genera.</title>
        <authorList>
            <person name="Thrash J.C."/>
            <person name="Cho J.C."/>
            <person name="Ferriera S."/>
            <person name="Johnson J."/>
            <person name="Vergin K.L."/>
            <person name="Giovannoni S.J."/>
        </authorList>
    </citation>
    <scope>NUCLEOTIDE SEQUENCE [LARGE SCALE GENOMIC DNA]</scope>
    <source>
        <strain evidence="2">DSM 26914 / JCM 13377 / KCTC 12554 / HTCC2601</strain>
    </source>
</reference>
<protein>
    <submittedName>
        <fullName evidence="1">Uncharacterized protein</fullName>
    </submittedName>
</protein>
<accession>Q0FKG1</accession>
<dbReference type="RefSeq" id="WP_007797859.1">
    <property type="nucleotide sequence ID" value="NZ_DS022276.1"/>
</dbReference>
<dbReference type="OrthoDB" id="7869798at2"/>
<gene>
    <name evidence="1" type="ORF">R2601_18603</name>
</gene>
<name>Q0FKG1_SALBH</name>
<dbReference type="Proteomes" id="UP000006230">
    <property type="component" value="Unassembled WGS sequence"/>
</dbReference>
<evidence type="ECO:0000313" key="1">
    <source>
        <dbReference type="EMBL" id="EAU44693.1"/>
    </source>
</evidence>